<evidence type="ECO:0008006" key="3">
    <source>
        <dbReference type="Google" id="ProtNLM"/>
    </source>
</evidence>
<protein>
    <recommendedName>
        <fullName evidence="3">Zn(2)-C6 fungal-type domain-containing protein</fullName>
    </recommendedName>
</protein>
<name>A0A0C3ETN4_PILCF</name>
<dbReference type="HOGENOM" id="CLU_1256460_0_0_1"/>
<dbReference type="InParanoid" id="A0A0C3ETN4"/>
<sequence>MSLNQLKLYDSASKVHMLLLSGLPEEGVLAQIGNLVRDSVAVVEMAMKMGGTIHVPAILLSASAEFENAYGPAGNRSPSLSSISEDDPRVRASYWYQPLVNTQTLGHHNSKPLPVRRPASAVHRTACDQCRRLQRTCRIMSHSSCSACYDDRRKCTIAKRPPGFNLLVGELTGIAAQVEHFADVLKGYGVPDTRPQTRIKLEQTAFA</sequence>
<accession>A0A0C3ETN4</accession>
<reference evidence="2" key="2">
    <citation type="submission" date="2015-01" db="EMBL/GenBank/DDBJ databases">
        <title>Evolutionary Origins and Diversification of the Mycorrhizal Mutualists.</title>
        <authorList>
            <consortium name="DOE Joint Genome Institute"/>
            <consortium name="Mycorrhizal Genomics Consortium"/>
            <person name="Kohler A."/>
            <person name="Kuo A."/>
            <person name="Nagy L.G."/>
            <person name="Floudas D."/>
            <person name="Copeland A."/>
            <person name="Barry K.W."/>
            <person name="Cichocki N."/>
            <person name="Veneault-Fourrey C."/>
            <person name="LaButti K."/>
            <person name="Lindquist E.A."/>
            <person name="Lipzen A."/>
            <person name="Lundell T."/>
            <person name="Morin E."/>
            <person name="Murat C."/>
            <person name="Riley R."/>
            <person name="Ohm R."/>
            <person name="Sun H."/>
            <person name="Tunlid A."/>
            <person name="Henrissat B."/>
            <person name="Grigoriev I.V."/>
            <person name="Hibbett D.S."/>
            <person name="Martin F."/>
        </authorList>
    </citation>
    <scope>NUCLEOTIDE SEQUENCE [LARGE SCALE GENOMIC DNA]</scope>
    <source>
        <strain evidence="2">F 1598</strain>
    </source>
</reference>
<evidence type="ECO:0000313" key="1">
    <source>
        <dbReference type="EMBL" id="KIM71146.1"/>
    </source>
</evidence>
<reference evidence="1 2" key="1">
    <citation type="submission" date="2014-04" db="EMBL/GenBank/DDBJ databases">
        <authorList>
            <consortium name="DOE Joint Genome Institute"/>
            <person name="Kuo A."/>
            <person name="Tarkka M."/>
            <person name="Buscot F."/>
            <person name="Kohler A."/>
            <person name="Nagy L.G."/>
            <person name="Floudas D."/>
            <person name="Copeland A."/>
            <person name="Barry K.W."/>
            <person name="Cichocki N."/>
            <person name="Veneault-Fourrey C."/>
            <person name="LaButti K."/>
            <person name="Lindquist E.A."/>
            <person name="Lipzen A."/>
            <person name="Lundell T."/>
            <person name="Morin E."/>
            <person name="Murat C."/>
            <person name="Sun H."/>
            <person name="Tunlid A."/>
            <person name="Henrissat B."/>
            <person name="Grigoriev I.V."/>
            <person name="Hibbett D.S."/>
            <person name="Martin F."/>
            <person name="Nordberg H.P."/>
            <person name="Cantor M.N."/>
            <person name="Hua S.X."/>
        </authorList>
    </citation>
    <scope>NUCLEOTIDE SEQUENCE [LARGE SCALE GENOMIC DNA]</scope>
    <source>
        <strain evidence="1 2">F 1598</strain>
    </source>
</reference>
<proteinExistence type="predicted"/>
<gene>
    <name evidence="1" type="ORF">PILCRDRAFT_17337</name>
</gene>
<dbReference type="EMBL" id="KN833454">
    <property type="protein sequence ID" value="KIM71146.1"/>
    <property type="molecule type" value="Genomic_DNA"/>
</dbReference>
<dbReference type="Proteomes" id="UP000054166">
    <property type="component" value="Unassembled WGS sequence"/>
</dbReference>
<evidence type="ECO:0000313" key="2">
    <source>
        <dbReference type="Proteomes" id="UP000054166"/>
    </source>
</evidence>
<keyword evidence="2" id="KW-1185">Reference proteome</keyword>
<dbReference type="AlphaFoldDB" id="A0A0C3ETN4"/>
<organism evidence="1 2">
    <name type="scientific">Piloderma croceum (strain F 1598)</name>
    <dbReference type="NCBI Taxonomy" id="765440"/>
    <lineage>
        <taxon>Eukaryota</taxon>
        <taxon>Fungi</taxon>
        <taxon>Dikarya</taxon>
        <taxon>Basidiomycota</taxon>
        <taxon>Agaricomycotina</taxon>
        <taxon>Agaricomycetes</taxon>
        <taxon>Agaricomycetidae</taxon>
        <taxon>Atheliales</taxon>
        <taxon>Atheliaceae</taxon>
        <taxon>Piloderma</taxon>
    </lineage>
</organism>